<sequence length="381" mass="43007">MTFTLEFFVFLIWTGMTAVFRYRLPPPTMPQYKWLDPFIVNLSWSWERPSGLPHSCQIQFEAQPQDSPTQVGNGVNIFLTEEAHSDHWTYNIHAVITNPCDGWNDSISVPITIHTRQPRAEVVKDFRCLLDPSGMNCSWIPVNQSLNIVSTFTTVLQKDISFSGARNGYYLKIEPNKTICISVCTEAGCGTFTPLLAVPSPKLSINQEGGHLYLNWTPPEVGGGCDWIYEFCFTQCNEHRVSCHMEVLMHATRVHYNERCLYKFQSRVFTSKYCPAISSDFSEVVTYGVNVPPDMTGTVVAIVIPIVLSVCLILSCYCFRRHRSIICPIIPDPSAIFKELVINGNKEHKNTTGRLYIPGPEAIDPCKIILVKENGDPQQTS</sequence>
<feature type="signal peptide" evidence="2">
    <location>
        <begin position="1"/>
        <end position="18"/>
    </location>
</feature>
<keyword evidence="1" id="KW-0812">Transmembrane</keyword>
<keyword evidence="1" id="KW-1133">Transmembrane helix</keyword>
<evidence type="ECO:0000313" key="4">
    <source>
        <dbReference type="Proteomes" id="UP000261600"/>
    </source>
</evidence>
<evidence type="ECO:0008006" key="5">
    <source>
        <dbReference type="Google" id="ProtNLM"/>
    </source>
</evidence>
<evidence type="ECO:0000256" key="2">
    <source>
        <dbReference type="SAM" id="SignalP"/>
    </source>
</evidence>
<dbReference type="Ensembl" id="ENSMALT00000004636.1">
    <property type="protein sequence ID" value="ENSMALP00000004529.1"/>
    <property type="gene ID" value="ENSMALG00000003275.1"/>
</dbReference>
<keyword evidence="4" id="KW-1185">Reference proteome</keyword>
<dbReference type="AlphaFoldDB" id="A0A3Q3ILS4"/>
<dbReference type="STRING" id="43700.ENSMALP00000004529"/>
<feature type="transmembrane region" description="Helical" evidence="1">
    <location>
        <begin position="299"/>
        <end position="319"/>
    </location>
</feature>
<accession>A0A3Q3ILS4</accession>
<organism evidence="3 4">
    <name type="scientific">Monopterus albus</name>
    <name type="common">Swamp eel</name>
    <dbReference type="NCBI Taxonomy" id="43700"/>
    <lineage>
        <taxon>Eukaryota</taxon>
        <taxon>Metazoa</taxon>
        <taxon>Chordata</taxon>
        <taxon>Craniata</taxon>
        <taxon>Vertebrata</taxon>
        <taxon>Euteleostomi</taxon>
        <taxon>Actinopterygii</taxon>
        <taxon>Neopterygii</taxon>
        <taxon>Teleostei</taxon>
        <taxon>Neoteleostei</taxon>
        <taxon>Acanthomorphata</taxon>
        <taxon>Anabantaria</taxon>
        <taxon>Synbranchiformes</taxon>
        <taxon>Synbranchidae</taxon>
        <taxon>Monopterus</taxon>
    </lineage>
</organism>
<evidence type="ECO:0000256" key="1">
    <source>
        <dbReference type="SAM" id="Phobius"/>
    </source>
</evidence>
<proteinExistence type="predicted"/>
<dbReference type="Proteomes" id="UP000261600">
    <property type="component" value="Unplaced"/>
</dbReference>
<evidence type="ECO:0000313" key="3">
    <source>
        <dbReference type="Ensembl" id="ENSMALP00000004529.1"/>
    </source>
</evidence>
<name>A0A3Q3ILS4_MONAL</name>
<reference evidence="3" key="2">
    <citation type="submission" date="2025-09" db="UniProtKB">
        <authorList>
            <consortium name="Ensembl"/>
        </authorList>
    </citation>
    <scope>IDENTIFICATION</scope>
</reference>
<protein>
    <recommendedName>
        <fullName evidence="5">Fibronectin type-III domain-containing protein</fullName>
    </recommendedName>
</protein>
<reference evidence="3" key="1">
    <citation type="submission" date="2025-08" db="UniProtKB">
        <authorList>
            <consortium name="Ensembl"/>
        </authorList>
    </citation>
    <scope>IDENTIFICATION</scope>
</reference>
<keyword evidence="2" id="KW-0732">Signal</keyword>
<feature type="chain" id="PRO_5018564263" description="Fibronectin type-III domain-containing protein" evidence="2">
    <location>
        <begin position="19"/>
        <end position="381"/>
    </location>
</feature>
<keyword evidence="1" id="KW-0472">Membrane</keyword>